<dbReference type="SUPFAM" id="SSF56784">
    <property type="entry name" value="HAD-like"/>
    <property type="match status" value="1"/>
</dbReference>
<evidence type="ECO:0000256" key="2">
    <source>
        <dbReference type="ARBA" id="ARBA00008770"/>
    </source>
</evidence>
<dbReference type="NCBIfam" id="TIGR01484">
    <property type="entry name" value="HAD-SF-IIB"/>
    <property type="match status" value="1"/>
</dbReference>
<dbReference type="Pfam" id="PF02358">
    <property type="entry name" value="Trehalose_PPase"/>
    <property type="match status" value="1"/>
</dbReference>
<accession>A0ABS1U538</accession>
<dbReference type="GO" id="GO:0004805">
    <property type="term" value="F:trehalose-phosphatase activity"/>
    <property type="evidence" value="ECO:0007669"/>
    <property type="project" value="UniProtKB-EC"/>
</dbReference>
<evidence type="ECO:0000256" key="1">
    <source>
        <dbReference type="ARBA" id="ARBA00005199"/>
    </source>
</evidence>
<comment type="cofactor">
    <cofactor evidence="4">
        <name>Mg(2+)</name>
        <dbReference type="ChEBI" id="CHEBI:18420"/>
    </cofactor>
</comment>
<protein>
    <recommendedName>
        <fullName evidence="4">Trehalose 6-phosphate phosphatase</fullName>
        <ecNumber evidence="4">3.1.3.12</ecNumber>
    </recommendedName>
</protein>
<keyword evidence="6" id="KW-1185">Reference proteome</keyword>
<comment type="catalytic activity">
    <reaction evidence="4">
        <text>alpha,alpha-trehalose 6-phosphate + H2O = alpha,alpha-trehalose + phosphate</text>
        <dbReference type="Rhea" id="RHEA:23420"/>
        <dbReference type="ChEBI" id="CHEBI:15377"/>
        <dbReference type="ChEBI" id="CHEBI:16551"/>
        <dbReference type="ChEBI" id="CHEBI:43474"/>
        <dbReference type="ChEBI" id="CHEBI:58429"/>
        <dbReference type="EC" id="3.1.3.12"/>
    </reaction>
</comment>
<dbReference type="EMBL" id="JAETWB010000008">
    <property type="protein sequence ID" value="MBL6079782.1"/>
    <property type="molecule type" value="Genomic_DNA"/>
</dbReference>
<proteinExistence type="inferred from homology"/>
<evidence type="ECO:0000256" key="3">
    <source>
        <dbReference type="ARBA" id="ARBA00022801"/>
    </source>
</evidence>
<comment type="caution">
    <text evidence="5">The sequence shown here is derived from an EMBL/GenBank/DDBJ whole genome shotgun (WGS) entry which is preliminary data.</text>
</comment>
<evidence type="ECO:0000256" key="4">
    <source>
        <dbReference type="RuleBase" id="RU361117"/>
    </source>
</evidence>
<keyword evidence="3 4" id="KW-0378">Hydrolase</keyword>
<gene>
    <name evidence="5" type="primary">otsB</name>
    <name evidence="5" type="ORF">JMJ56_17325</name>
</gene>
<dbReference type="NCBIfam" id="TIGR00685">
    <property type="entry name" value="T6PP"/>
    <property type="match status" value="1"/>
</dbReference>
<comment type="similarity">
    <text evidence="2 4">Belongs to the trehalose phosphatase family.</text>
</comment>
<dbReference type="InterPro" id="IPR003337">
    <property type="entry name" value="Trehalose_PPase"/>
</dbReference>
<dbReference type="Gene3D" id="3.40.50.1000">
    <property type="entry name" value="HAD superfamily/HAD-like"/>
    <property type="match status" value="1"/>
</dbReference>
<dbReference type="RefSeq" id="WP_202833029.1">
    <property type="nucleotide sequence ID" value="NZ_JAETWB010000008.1"/>
</dbReference>
<organism evidence="5 6">
    <name type="scientific">Belnapia arida</name>
    <dbReference type="NCBI Taxonomy" id="2804533"/>
    <lineage>
        <taxon>Bacteria</taxon>
        <taxon>Pseudomonadati</taxon>
        <taxon>Pseudomonadota</taxon>
        <taxon>Alphaproteobacteria</taxon>
        <taxon>Acetobacterales</taxon>
        <taxon>Roseomonadaceae</taxon>
        <taxon>Belnapia</taxon>
    </lineage>
</organism>
<dbReference type="PANTHER" id="PTHR43768">
    <property type="entry name" value="TREHALOSE 6-PHOSPHATE PHOSPHATASE"/>
    <property type="match status" value="1"/>
</dbReference>
<evidence type="ECO:0000313" key="6">
    <source>
        <dbReference type="Proteomes" id="UP000660885"/>
    </source>
</evidence>
<dbReference type="InterPro" id="IPR044651">
    <property type="entry name" value="OTSB-like"/>
</dbReference>
<comment type="pathway">
    <text evidence="1 4">Glycan biosynthesis; trehalose biosynthesis.</text>
</comment>
<comment type="function">
    <text evidence="4">Removes the phosphate from trehalose 6-phosphate to produce free trehalose.</text>
</comment>
<dbReference type="InterPro" id="IPR036412">
    <property type="entry name" value="HAD-like_sf"/>
</dbReference>
<name>A0ABS1U538_9PROT</name>
<keyword evidence="4" id="KW-0479">Metal-binding</keyword>
<dbReference type="InterPro" id="IPR006379">
    <property type="entry name" value="HAD-SF_hydro_IIB"/>
</dbReference>
<sequence>MPDLITLPPPPRVPGLGQIADAALFLDFDGTLVEIAPRPDAVVVPEQLPPLLHRLTEGLGGALAVVSGRALAALDHFLPVPIPKAGDHGASLRPDPFAPPLLRDFADVPPEWRAAADMLVARHPGALVEDKAHGFVIHYRLAPGMGEAARGLLAGFVAQNPQAFDLLEARMAWELRPRGASKATAVHALMARAPFTGRTPVFIGDDVTDEEGMEAARSYGGQGWRLDDMFGTPQVLREWLAEAASGR</sequence>
<dbReference type="InterPro" id="IPR023214">
    <property type="entry name" value="HAD_sf"/>
</dbReference>
<reference evidence="5 6" key="1">
    <citation type="submission" date="2021-01" db="EMBL/GenBank/DDBJ databases">
        <title>Belnapia mucosa sp. nov. and Belnapia arida sp. nov., isolated from the Tabernas Desert (Almeria, Spain).</title>
        <authorList>
            <person name="Molina-Menor E."/>
            <person name="Vidal-Verdu A."/>
            <person name="Calonge A."/>
            <person name="Satari L."/>
            <person name="Pereto J."/>
            <person name="Porcar M."/>
        </authorList>
    </citation>
    <scope>NUCLEOTIDE SEQUENCE [LARGE SCALE GENOMIC DNA]</scope>
    <source>
        <strain evidence="5 6">T18</strain>
    </source>
</reference>
<dbReference type="Gene3D" id="3.30.70.1020">
    <property type="entry name" value="Trehalose-6-phosphate phosphatase related protein, domain 2"/>
    <property type="match status" value="1"/>
</dbReference>
<keyword evidence="4" id="KW-0460">Magnesium</keyword>
<dbReference type="Proteomes" id="UP000660885">
    <property type="component" value="Unassembled WGS sequence"/>
</dbReference>
<dbReference type="EC" id="3.1.3.12" evidence="4"/>
<evidence type="ECO:0000313" key="5">
    <source>
        <dbReference type="EMBL" id="MBL6079782.1"/>
    </source>
</evidence>
<dbReference type="PANTHER" id="PTHR43768:SF3">
    <property type="entry name" value="TREHALOSE 6-PHOSPHATE PHOSPHATASE"/>
    <property type="match status" value="1"/>
</dbReference>